<dbReference type="RefSeq" id="WP_344217904.1">
    <property type="nucleotide sequence ID" value="NZ_BAAAOS010000034.1"/>
</dbReference>
<keyword evidence="3" id="KW-1185">Reference proteome</keyword>
<feature type="compositionally biased region" description="Polar residues" evidence="1">
    <location>
        <begin position="79"/>
        <end position="89"/>
    </location>
</feature>
<feature type="compositionally biased region" description="Low complexity" evidence="1">
    <location>
        <begin position="97"/>
        <end position="114"/>
    </location>
</feature>
<sequence length="275" mass="28394">MSKHPTLTAVSPLPASTDPTTGTAPTTNISGTGTGTPSVGTNTPGTSTPNVSSIAPGTPTVDAPGGGTSDVSTPPAGVANSSASDTPRTSDLRTLPAGASNSSASETSRTSDSGSKPELRVAPRPTPLPVPVTQGALALRYQTDPELHAMPAPPVLRLVPNGPRLPDAQAWGTRLAQAVAEVLAGDRPIGQLVRFTDTVVFTDLYRRVRVLGLTTTATARGAKERSAVRSVRVFSPATEVAEISAHVRYGNRSRAMALRLEVHRGRWICTALELG</sequence>
<dbReference type="Proteomes" id="UP001500393">
    <property type="component" value="Unassembled WGS sequence"/>
</dbReference>
<feature type="region of interest" description="Disordered" evidence="1">
    <location>
        <begin position="1"/>
        <end position="130"/>
    </location>
</feature>
<dbReference type="InterPro" id="IPR045596">
    <property type="entry name" value="DUF6459"/>
</dbReference>
<name>A0ABP4PSR9_9ACTN</name>
<feature type="compositionally biased region" description="Low complexity" evidence="1">
    <location>
        <begin position="15"/>
        <end position="53"/>
    </location>
</feature>
<evidence type="ECO:0000256" key="1">
    <source>
        <dbReference type="SAM" id="MobiDB-lite"/>
    </source>
</evidence>
<comment type="caution">
    <text evidence="2">The sequence shown here is derived from an EMBL/GenBank/DDBJ whole genome shotgun (WGS) entry which is preliminary data.</text>
</comment>
<gene>
    <name evidence="2" type="ORF">GCM10009789_49920</name>
</gene>
<dbReference type="EMBL" id="BAAAOS010000034">
    <property type="protein sequence ID" value="GAA1590294.1"/>
    <property type="molecule type" value="Genomic_DNA"/>
</dbReference>
<protein>
    <recommendedName>
        <fullName evidence="4">Mce-associated membrane protein</fullName>
    </recommendedName>
</protein>
<proteinExistence type="predicted"/>
<dbReference type="Pfam" id="PF20060">
    <property type="entry name" value="DUF6459"/>
    <property type="match status" value="1"/>
</dbReference>
<evidence type="ECO:0000313" key="3">
    <source>
        <dbReference type="Proteomes" id="UP001500393"/>
    </source>
</evidence>
<reference evidence="3" key="1">
    <citation type="journal article" date="2019" name="Int. J. Syst. Evol. Microbiol.">
        <title>The Global Catalogue of Microorganisms (GCM) 10K type strain sequencing project: providing services to taxonomists for standard genome sequencing and annotation.</title>
        <authorList>
            <consortium name="The Broad Institute Genomics Platform"/>
            <consortium name="The Broad Institute Genome Sequencing Center for Infectious Disease"/>
            <person name="Wu L."/>
            <person name="Ma J."/>
        </authorList>
    </citation>
    <scope>NUCLEOTIDE SEQUENCE [LARGE SCALE GENOMIC DNA]</scope>
    <source>
        <strain evidence="3">JCM 14969</strain>
    </source>
</reference>
<organism evidence="2 3">
    <name type="scientific">Kribbella sancticallisti</name>
    <dbReference type="NCBI Taxonomy" id="460087"/>
    <lineage>
        <taxon>Bacteria</taxon>
        <taxon>Bacillati</taxon>
        <taxon>Actinomycetota</taxon>
        <taxon>Actinomycetes</taxon>
        <taxon>Propionibacteriales</taxon>
        <taxon>Kribbellaceae</taxon>
        <taxon>Kribbella</taxon>
    </lineage>
</organism>
<accession>A0ABP4PSR9</accession>
<evidence type="ECO:0008006" key="4">
    <source>
        <dbReference type="Google" id="ProtNLM"/>
    </source>
</evidence>
<evidence type="ECO:0000313" key="2">
    <source>
        <dbReference type="EMBL" id="GAA1590294.1"/>
    </source>
</evidence>